<dbReference type="SMART" id="SM00597">
    <property type="entry name" value="ZnF_TTF"/>
    <property type="match status" value="1"/>
</dbReference>
<sequence length="834" mass="94142">MSDGRKRLSGAGYRKNAKIRREKQARELEQTGKIELFFAKPVASSKTEQGEEVVEDLTADICETDVATCSYDTSLATSSTSIARETETSESGPSSSVEFDDPFVQIGVSSDPAEWVLNDCTRDHVAKHGIIQNENLDFTQSRRLYADHSRLLTKHLFEKENFNGEKQKSTYLVYSKSKGVVFCAPCRLFGGKSQLAESGFNDWKNGTARLNEHERSAEHKSCVLSLKSRACTLGRIDESLTKQRSDEIQYWRNVLKRVVAAVKALGTRGLAFRGKDDRFGSTHNGNYMMMFEFLSEFDPFIAEHIARYGSAGKGVTSYLSFTTCEQFIQLMADSVTKQIVKEAKAAKYYSISVDSTPDSSHTDQLAFILRYVKEDGLPVERFLRFIPNPGHKSEQLAEVVFTTLKSYDLDIANCRGQSYDNASNMSGHYRGLQARILERNPLAVYIPCSAHSLNLVGKHAAESCPEACSFFGLLQYLYIFFTASTHRWEILQEHLSSVPNTLAVKRLSDTRWSAREDACRSLNRNWTQVIEALTQIKENTTEAPGTCKEAEGLLNKIQRLETALMSGLWSTILDRFGAVSKKLQSIGIDVGIVGELYESLIQFVRETRDIFPTFEAAAMEKSVVKDYESKRKGVQARKGSATSSKTQAEVAQENFRINTFYVICDNLVAELMRRKTAYDSFFGKFKFITDLSKTEPSAISQHANNLCSSYSKDLEQECFVDECLHFRSYFINYSAEDTSVLAMSRMIRERGLQSIYLNVDIALRMFLCTAATNCSAERSFSTLKRVKNYLRSRMGEERLNSLAVLAIESELTKSLDYDELINSYATQRVRRKPL</sequence>
<dbReference type="EMBL" id="OW240920">
    <property type="protein sequence ID" value="CAH2315113.1"/>
    <property type="molecule type" value="Genomic_DNA"/>
</dbReference>
<proteinExistence type="predicted"/>
<evidence type="ECO:0000313" key="4">
    <source>
        <dbReference type="Proteomes" id="UP001295444"/>
    </source>
</evidence>
<dbReference type="Proteomes" id="UP001295444">
    <property type="component" value="Chromosome 09"/>
</dbReference>
<dbReference type="AlphaFoldDB" id="A0AAD1WMW5"/>
<dbReference type="InterPro" id="IPR025398">
    <property type="entry name" value="DUF4371"/>
</dbReference>
<organism evidence="3 4">
    <name type="scientific">Pelobates cultripes</name>
    <name type="common">Western spadefoot toad</name>
    <dbReference type="NCBI Taxonomy" id="61616"/>
    <lineage>
        <taxon>Eukaryota</taxon>
        <taxon>Metazoa</taxon>
        <taxon>Chordata</taxon>
        <taxon>Craniata</taxon>
        <taxon>Vertebrata</taxon>
        <taxon>Euteleostomi</taxon>
        <taxon>Amphibia</taxon>
        <taxon>Batrachia</taxon>
        <taxon>Anura</taxon>
        <taxon>Pelobatoidea</taxon>
        <taxon>Pelobatidae</taxon>
        <taxon>Pelobates</taxon>
    </lineage>
</organism>
<evidence type="ECO:0000313" key="3">
    <source>
        <dbReference type="EMBL" id="CAH2315113.1"/>
    </source>
</evidence>
<dbReference type="Pfam" id="PF05699">
    <property type="entry name" value="Dimer_Tnp_hAT"/>
    <property type="match status" value="1"/>
</dbReference>
<feature type="region of interest" description="Disordered" evidence="1">
    <location>
        <begin position="1"/>
        <end position="26"/>
    </location>
</feature>
<keyword evidence="4" id="KW-1185">Reference proteome</keyword>
<protein>
    <submittedName>
        <fullName evidence="3">Zinc finger MYM-type 1-like</fullName>
    </submittedName>
</protein>
<dbReference type="InterPro" id="IPR008906">
    <property type="entry name" value="HATC_C_dom"/>
</dbReference>
<dbReference type="PANTHER" id="PTHR45749:SF23">
    <property type="entry name" value="ZINC FINGER MYM-TYPE PROTEIN 1-LIKE"/>
    <property type="match status" value="1"/>
</dbReference>
<evidence type="ECO:0000256" key="1">
    <source>
        <dbReference type="SAM" id="MobiDB-lite"/>
    </source>
</evidence>
<dbReference type="GO" id="GO:0046983">
    <property type="term" value="F:protein dimerization activity"/>
    <property type="evidence" value="ECO:0007669"/>
    <property type="project" value="InterPro"/>
</dbReference>
<dbReference type="SUPFAM" id="SSF53098">
    <property type="entry name" value="Ribonuclease H-like"/>
    <property type="match status" value="1"/>
</dbReference>
<evidence type="ECO:0000259" key="2">
    <source>
        <dbReference type="SMART" id="SM00597"/>
    </source>
</evidence>
<dbReference type="InterPro" id="IPR012337">
    <property type="entry name" value="RNaseH-like_sf"/>
</dbReference>
<gene>
    <name evidence="3" type="ORF">PECUL_23A042689</name>
</gene>
<name>A0AAD1WMW5_PELCU</name>
<reference evidence="3" key="1">
    <citation type="submission" date="2022-03" db="EMBL/GenBank/DDBJ databases">
        <authorList>
            <person name="Alioto T."/>
            <person name="Alioto T."/>
            <person name="Gomez Garrido J."/>
        </authorList>
    </citation>
    <scope>NUCLEOTIDE SEQUENCE</scope>
</reference>
<feature type="domain" description="TTF-type" evidence="2">
    <location>
        <begin position="156"/>
        <end position="238"/>
    </location>
</feature>
<dbReference type="InterPro" id="IPR006580">
    <property type="entry name" value="Znf_TTF"/>
</dbReference>
<accession>A0AAD1WMW5</accession>
<dbReference type="Pfam" id="PF14291">
    <property type="entry name" value="DUF4371"/>
    <property type="match status" value="1"/>
</dbReference>
<dbReference type="PANTHER" id="PTHR45749">
    <property type="match status" value="1"/>
</dbReference>